<dbReference type="InterPro" id="IPR015712">
    <property type="entry name" value="DNA-dir_RNA_pol_su2"/>
</dbReference>
<name>A0A328DWB6_9ASTE</name>
<protein>
    <recommendedName>
        <fullName evidence="2">DNA-directed RNA polymerase</fullName>
        <ecNumber evidence="2">2.7.7.6</ecNumber>
    </recommendedName>
</protein>
<evidence type="ECO:0000313" key="9">
    <source>
        <dbReference type="EMBL" id="RAL48778.1"/>
    </source>
</evidence>
<feature type="domain" description="RNA polymerase Rpb2" evidence="8">
    <location>
        <begin position="113"/>
        <end position="148"/>
    </location>
</feature>
<dbReference type="InterPro" id="IPR007645">
    <property type="entry name" value="RNA_pol_Rpb2_3"/>
</dbReference>
<evidence type="ECO:0000256" key="6">
    <source>
        <dbReference type="ARBA" id="ARBA00023163"/>
    </source>
</evidence>
<dbReference type="Proteomes" id="UP000249390">
    <property type="component" value="Unassembled WGS sequence"/>
</dbReference>
<evidence type="ECO:0000259" key="8">
    <source>
        <dbReference type="Pfam" id="PF04565"/>
    </source>
</evidence>
<dbReference type="Gene3D" id="3.90.1100.10">
    <property type="match status" value="1"/>
</dbReference>
<dbReference type="PANTHER" id="PTHR20856">
    <property type="entry name" value="DNA-DIRECTED RNA POLYMERASE I SUBUNIT 2"/>
    <property type="match status" value="1"/>
</dbReference>
<keyword evidence="10" id="KW-1185">Reference proteome</keyword>
<evidence type="ECO:0000256" key="4">
    <source>
        <dbReference type="ARBA" id="ARBA00022679"/>
    </source>
</evidence>
<evidence type="ECO:0000256" key="5">
    <source>
        <dbReference type="ARBA" id="ARBA00022695"/>
    </source>
</evidence>
<accession>A0A328DWB6</accession>
<reference evidence="9 10" key="1">
    <citation type="submission" date="2018-06" db="EMBL/GenBank/DDBJ databases">
        <title>The Genome of Cuscuta australis (Dodder) Provides Insight into the Evolution of Plant Parasitism.</title>
        <authorList>
            <person name="Liu H."/>
        </authorList>
    </citation>
    <scope>NUCLEOTIDE SEQUENCE [LARGE SCALE GENOMIC DNA]</scope>
    <source>
        <strain evidence="10">cv. Yunnan</strain>
        <tissue evidence="9">Vines</tissue>
    </source>
</reference>
<dbReference type="GO" id="GO:0006351">
    <property type="term" value="P:DNA-templated transcription"/>
    <property type="evidence" value="ECO:0007669"/>
    <property type="project" value="InterPro"/>
</dbReference>
<dbReference type="EC" id="2.7.7.6" evidence="2"/>
<dbReference type="EMBL" id="NQVE01000097">
    <property type="protein sequence ID" value="RAL48778.1"/>
    <property type="molecule type" value="Genomic_DNA"/>
</dbReference>
<gene>
    <name evidence="9" type="ORF">DM860_001098</name>
</gene>
<comment type="similarity">
    <text evidence="1 7">Belongs to the RNA polymerase beta chain family.</text>
</comment>
<evidence type="ECO:0000313" key="10">
    <source>
        <dbReference type="Proteomes" id="UP000249390"/>
    </source>
</evidence>
<dbReference type="SUPFAM" id="SSF64484">
    <property type="entry name" value="beta and beta-prime subunits of DNA dependent RNA-polymerase"/>
    <property type="match status" value="1"/>
</dbReference>
<evidence type="ECO:0000256" key="2">
    <source>
        <dbReference type="ARBA" id="ARBA00012418"/>
    </source>
</evidence>
<dbReference type="Pfam" id="PF04565">
    <property type="entry name" value="RNA_pol_Rpb2_3"/>
    <property type="match status" value="1"/>
</dbReference>
<dbReference type="GO" id="GO:0000428">
    <property type="term" value="C:DNA-directed RNA polymerase complex"/>
    <property type="evidence" value="ECO:0007669"/>
    <property type="project" value="UniProtKB-KW"/>
</dbReference>
<evidence type="ECO:0000256" key="1">
    <source>
        <dbReference type="ARBA" id="ARBA00006835"/>
    </source>
</evidence>
<dbReference type="AlphaFoldDB" id="A0A328DWB6"/>
<dbReference type="GO" id="GO:0032549">
    <property type="term" value="F:ribonucleoside binding"/>
    <property type="evidence" value="ECO:0007669"/>
    <property type="project" value="InterPro"/>
</dbReference>
<organism evidence="9 10">
    <name type="scientific">Cuscuta australis</name>
    <dbReference type="NCBI Taxonomy" id="267555"/>
    <lineage>
        <taxon>Eukaryota</taxon>
        <taxon>Viridiplantae</taxon>
        <taxon>Streptophyta</taxon>
        <taxon>Embryophyta</taxon>
        <taxon>Tracheophyta</taxon>
        <taxon>Spermatophyta</taxon>
        <taxon>Magnoliopsida</taxon>
        <taxon>eudicotyledons</taxon>
        <taxon>Gunneridae</taxon>
        <taxon>Pentapetalae</taxon>
        <taxon>asterids</taxon>
        <taxon>lamiids</taxon>
        <taxon>Solanales</taxon>
        <taxon>Convolvulaceae</taxon>
        <taxon>Cuscuteae</taxon>
        <taxon>Cuscuta</taxon>
        <taxon>Cuscuta subgen. Grammica</taxon>
        <taxon>Cuscuta sect. Cleistogrammica</taxon>
    </lineage>
</organism>
<proteinExistence type="inferred from homology"/>
<keyword evidence="4" id="KW-0808">Transferase</keyword>
<comment type="caution">
    <text evidence="9">The sequence shown here is derived from an EMBL/GenBank/DDBJ whole genome shotgun (WGS) entry which is preliminary data.</text>
</comment>
<keyword evidence="5" id="KW-0548">Nucleotidyltransferase</keyword>
<dbReference type="GO" id="GO:0003677">
    <property type="term" value="F:DNA binding"/>
    <property type="evidence" value="ECO:0007669"/>
    <property type="project" value="InterPro"/>
</dbReference>
<evidence type="ECO:0000256" key="3">
    <source>
        <dbReference type="ARBA" id="ARBA00022478"/>
    </source>
</evidence>
<dbReference type="GO" id="GO:0003899">
    <property type="term" value="F:DNA-directed RNA polymerase activity"/>
    <property type="evidence" value="ECO:0007669"/>
    <property type="project" value="UniProtKB-EC"/>
</dbReference>
<keyword evidence="3" id="KW-0240">DNA-directed RNA polymerase</keyword>
<sequence>MLQKLFSLIDQTSVPDNPDSLQNQEVLLPGHLITIYLKEKLEDWLLRTKQSLKDQIASKAENFQFILADVKKVFGKNGPRQITLAIENMLKTGRLATQSGLDLQQRAGMTVQAERINFLRFISHFRAVHRGSALAGLRTTSVRNCCPSM</sequence>
<evidence type="ECO:0000256" key="7">
    <source>
        <dbReference type="RuleBase" id="RU000434"/>
    </source>
</evidence>
<keyword evidence="6" id="KW-0804">Transcription</keyword>